<protein>
    <submittedName>
        <fullName evidence="2">Tail fiber protein</fullName>
    </submittedName>
</protein>
<dbReference type="SUPFAM" id="SSF88874">
    <property type="entry name" value="Receptor-binding domain of short tail fibre protein gp12"/>
    <property type="match status" value="1"/>
</dbReference>
<dbReference type="Pfam" id="PF07484">
    <property type="entry name" value="Collar"/>
    <property type="match status" value="1"/>
</dbReference>
<evidence type="ECO:0000313" key="3">
    <source>
        <dbReference type="Proteomes" id="UP001501788"/>
    </source>
</evidence>
<reference evidence="3" key="1">
    <citation type="journal article" date="2019" name="Int. J. Syst. Evol. Microbiol.">
        <title>The Global Catalogue of Microorganisms (GCM) 10K type strain sequencing project: providing services to taxonomists for standard genome sequencing and annotation.</title>
        <authorList>
            <consortium name="The Broad Institute Genomics Platform"/>
            <consortium name="The Broad Institute Genome Sequencing Center for Infectious Disease"/>
            <person name="Wu L."/>
            <person name="Ma J."/>
        </authorList>
    </citation>
    <scope>NUCLEOTIDE SEQUENCE [LARGE SCALE GENOMIC DNA]</scope>
    <source>
        <strain evidence="3">JCM 31890</strain>
    </source>
</reference>
<gene>
    <name evidence="2" type="ORF">GCM10023090_06420</name>
</gene>
<evidence type="ECO:0000313" key="2">
    <source>
        <dbReference type="EMBL" id="GAA4419712.1"/>
    </source>
</evidence>
<sequence length="172" mass="18068">MDPFIAEVRMMGCNFAPSGWAFCDGRLLPLSQNTALFSLLGTTYGGNGSQNFALPDLQGRMPMHWGQSVGLSERTLGETGGAEQVTLVESQIPVHQHTLNVAGPADAALADPSGAVLGQPTHRPYAPVGTTPAVTSTQMLATAGGSQPHNNLPPYLVLNFVIAMQGIFPPRT</sequence>
<dbReference type="InterPro" id="IPR037053">
    <property type="entry name" value="Phage_tail_collar_dom_sf"/>
</dbReference>
<organism evidence="2 3">
    <name type="scientific">Acidovorax lacteus</name>
    <dbReference type="NCBI Taxonomy" id="1924988"/>
    <lineage>
        <taxon>Bacteria</taxon>
        <taxon>Pseudomonadati</taxon>
        <taxon>Pseudomonadota</taxon>
        <taxon>Betaproteobacteria</taxon>
        <taxon>Burkholderiales</taxon>
        <taxon>Comamonadaceae</taxon>
        <taxon>Acidovorax</taxon>
    </lineage>
</organism>
<feature type="domain" description="Phage tail collar" evidence="1">
    <location>
        <begin position="7"/>
        <end position="62"/>
    </location>
</feature>
<accession>A0ABP8L196</accession>
<dbReference type="Gene3D" id="3.90.1340.10">
    <property type="entry name" value="Phage tail collar domain"/>
    <property type="match status" value="1"/>
</dbReference>
<name>A0ABP8L196_9BURK</name>
<dbReference type="InterPro" id="IPR011083">
    <property type="entry name" value="Phage_tail_collar_dom"/>
</dbReference>
<proteinExistence type="predicted"/>
<dbReference type="Proteomes" id="UP001501788">
    <property type="component" value="Unassembled WGS sequence"/>
</dbReference>
<keyword evidence="3" id="KW-1185">Reference proteome</keyword>
<dbReference type="EMBL" id="BAABEX010000005">
    <property type="protein sequence ID" value="GAA4419712.1"/>
    <property type="molecule type" value="Genomic_DNA"/>
</dbReference>
<evidence type="ECO:0000259" key="1">
    <source>
        <dbReference type="Pfam" id="PF07484"/>
    </source>
</evidence>
<comment type="caution">
    <text evidence="2">The sequence shown here is derived from an EMBL/GenBank/DDBJ whole genome shotgun (WGS) entry which is preliminary data.</text>
</comment>
<dbReference type="RefSeq" id="WP_345061080.1">
    <property type="nucleotide sequence ID" value="NZ_BAABEX010000005.1"/>
</dbReference>